<keyword evidence="3" id="KW-1185">Reference proteome</keyword>
<dbReference type="EMBL" id="LVJE01000010">
    <property type="protein sequence ID" value="OAB28827.1"/>
    <property type="molecule type" value="Genomic_DNA"/>
</dbReference>
<evidence type="ECO:0000313" key="2">
    <source>
        <dbReference type="EMBL" id="OAB28827.1"/>
    </source>
</evidence>
<dbReference type="AlphaFoldDB" id="A0A167XYI0"/>
<name>A0A167XYI0_9FLAO</name>
<keyword evidence="1" id="KW-0812">Transmembrane</keyword>
<evidence type="ECO:0000256" key="1">
    <source>
        <dbReference type="SAM" id="Phobius"/>
    </source>
</evidence>
<gene>
    <name evidence="2" type="ORF">FBFR_04990</name>
</gene>
<keyword evidence="1" id="KW-1133">Transmembrane helix</keyword>
<proteinExistence type="predicted"/>
<evidence type="ECO:0000313" key="3">
    <source>
        <dbReference type="Proteomes" id="UP000077164"/>
    </source>
</evidence>
<reference evidence="2 3" key="1">
    <citation type="submission" date="2016-03" db="EMBL/GenBank/DDBJ databases">
        <title>Draft genome sequence of Flavobacterium fryxellicola DSM 16209.</title>
        <authorList>
            <person name="Shin S.-K."/>
            <person name="Yi H."/>
        </authorList>
    </citation>
    <scope>NUCLEOTIDE SEQUENCE [LARGE SCALE GENOMIC DNA]</scope>
    <source>
        <strain evidence="2 3">DSM 16209</strain>
    </source>
</reference>
<keyword evidence="1" id="KW-0472">Membrane</keyword>
<dbReference type="Proteomes" id="UP000077164">
    <property type="component" value="Unassembled WGS sequence"/>
</dbReference>
<protein>
    <submittedName>
        <fullName evidence="2">Uncharacterized protein</fullName>
    </submittedName>
</protein>
<dbReference type="RefSeq" id="WP_066077777.1">
    <property type="nucleotide sequence ID" value="NZ_FRDK01000002.1"/>
</dbReference>
<dbReference type="OrthoDB" id="8545326at2"/>
<comment type="caution">
    <text evidence="2">The sequence shown here is derived from an EMBL/GenBank/DDBJ whole genome shotgun (WGS) entry which is preliminary data.</text>
</comment>
<accession>A0A167XYI0</accession>
<sequence>MSIEERNNSEEVEKATAVAESRITFADKLITFFNNNKAATILTIVLLVVFIWFTIKIGTNEKNFNNEKKQLITQHESTIDSLNIKHLKFATEVFSWSVRSELLRNNTENLNQLLTVFVKESGADLIQLINPENKMVLLSSDKKFEGSPFQGNLDSEINESVVLKEKGNIKIVTPVMGFNKMIGILVVQIDREK</sequence>
<organism evidence="2 3">
    <name type="scientific">Flavobacterium fryxellicola</name>
    <dbReference type="NCBI Taxonomy" id="249352"/>
    <lineage>
        <taxon>Bacteria</taxon>
        <taxon>Pseudomonadati</taxon>
        <taxon>Bacteroidota</taxon>
        <taxon>Flavobacteriia</taxon>
        <taxon>Flavobacteriales</taxon>
        <taxon>Flavobacteriaceae</taxon>
        <taxon>Flavobacterium</taxon>
    </lineage>
</organism>
<feature type="transmembrane region" description="Helical" evidence="1">
    <location>
        <begin position="38"/>
        <end position="55"/>
    </location>
</feature>